<proteinExistence type="inferred from homology"/>
<protein>
    <submittedName>
        <fullName evidence="4">PucR family transcriptional regulator</fullName>
    </submittedName>
</protein>
<evidence type="ECO:0000259" key="3">
    <source>
        <dbReference type="Pfam" id="PF17853"/>
    </source>
</evidence>
<name>A0A7Y7LZP5_9MICC</name>
<dbReference type="AlphaFoldDB" id="A0A7Y7LZP5"/>
<dbReference type="InterPro" id="IPR025736">
    <property type="entry name" value="PucR_C-HTH_dom"/>
</dbReference>
<dbReference type="InterPro" id="IPR042070">
    <property type="entry name" value="PucR_C-HTH_sf"/>
</dbReference>
<dbReference type="InterPro" id="IPR041522">
    <property type="entry name" value="CdaR_GGDEF"/>
</dbReference>
<comment type="caution">
    <text evidence="4">The sequence shown here is derived from an EMBL/GenBank/DDBJ whole genome shotgun (WGS) entry which is preliminary data.</text>
</comment>
<dbReference type="Pfam" id="PF17853">
    <property type="entry name" value="GGDEF_2"/>
    <property type="match status" value="1"/>
</dbReference>
<accession>A0A7Y7LZP5</accession>
<feature type="domain" description="CdaR GGDEF-like" evidence="3">
    <location>
        <begin position="270"/>
        <end position="381"/>
    </location>
</feature>
<gene>
    <name evidence="4" type="ORF">G6034_15080</name>
</gene>
<feature type="domain" description="PucR C-terminal helix-turn-helix" evidence="2">
    <location>
        <begin position="437"/>
        <end position="486"/>
    </location>
</feature>
<sequence>MTRPNRATRLDVASVVAHGSLRTVTTLYAAAAKAVIDGVVIVTDLETIRRVPPNTVVVLSAHMGSGGWQVSAALRHAWERRASAVIIPYSTYAESVISLAERLDINLMAAEQDPSTVALALAAEIGAVKSVAEVDLAQFARAVTRESTVSNVLKTISYRLGTLRVTLEHDGTVLAAAGGADRDGVPVHVDLPAIENWVRVKLVALVPKIRGYGPDEVRTFLEVAAPSVQAAWMAGEINDMAASAPTLALAELSHAVMGDAGTIDQVYPNLLATLGWHANQSYVAVWISHPRHQPHRVGRTAIVRLLWRKVWARRPLAEVLGGWLSVIPVSDEEGPGWIEIRIREKIGSSLAELGFSAGTSRRQSGIDDLPAMVQEARVAAEYGIRVAPGAVTSFGQLGVGAVLACTDDAAVTLVAGLTLPELLSAPDRDQIIRDTLAFLDNQSSMTLAAKSLKLHRNTLQQRMNRVRDVGIHLDDPAQLLPIHIILTVLKRGLRVPDTD</sequence>
<dbReference type="RefSeq" id="WP_176635928.1">
    <property type="nucleotide sequence ID" value="NZ_JAAMFM010000026.1"/>
</dbReference>
<dbReference type="PANTHER" id="PTHR33744">
    <property type="entry name" value="CARBOHYDRATE DIACID REGULATOR"/>
    <property type="match status" value="1"/>
</dbReference>
<dbReference type="Proteomes" id="UP000543556">
    <property type="component" value="Unassembled WGS sequence"/>
</dbReference>
<organism evidence="4 5">
    <name type="scientific">Arthrobacter wenxiniae</name>
    <dbReference type="NCBI Taxonomy" id="2713570"/>
    <lineage>
        <taxon>Bacteria</taxon>
        <taxon>Bacillati</taxon>
        <taxon>Actinomycetota</taxon>
        <taxon>Actinomycetes</taxon>
        <taxon>Micrococcales</taxon>
        <taxon>Micrococcaceae</taxon>
        <taxon>Arthrobacter</taxon>
    </lineage>
</organism>
<reference evidence="4 5" key="1">
    <citation type="submission" date="2020-02" db="EMBL/GenBank/DDBJ databases">
        <title>Genome sequence of strain AETb3-4.</title>
        <authorList>
            <person name="Gao J."/>
            <person name="Zhang X."/>
        </authorList>
    </citation>
    <scope>NUCLEOTIDE SEQUENCE [LARGE SCALE GENOMIC DNA]</scope>
    <source>
        <strain evidence="4 5">AETb3-4</strain>
    </source>
</reference>
<evidence type="ECO:0000256" key="1">
    <source>
        <dbReference type="ARBA" id="ARBA00006754"/>
    </source>
</evidence>
<evidence type="ECO:0000313" key="4">
    <source>
        <dbReference type="EMBL" id="NVM96202.1"/>
    </source>
</evidence>
<dbReference type="Pfam" id="PF13556">
    <property type="entry name" value="HTH_30"/>
    <property type="match status" value="1"/>
</dbReference>
<dbReference type="PANTHER" id="PTHR33744:SF1">
    <property type="entry name" value="DNA-BINDING TRANSCRIPTIONAL ACTIVATOR ADER"/>
    <property type="match status" value="1"/>
</dbReference>
<dbReference type="EMBL" id="JAAMFM010000026">
    <property type="protein sequence ID" value="NVM96202.1"/>
    <property type="molecule type" value="Genomic_DNA"/>
</dbReference>
<comment type="similarity">
    <text evidence="1">Belongs to the CdaR family.</text>
</comment>
<dbReference type="InterPro" id="IPR051448">
    <property type="entry name" value="CdaR-like_regulators"/>
</dbReference>
<keyword evidence="5" id="KW-1185">Reference proteome</keyword>
<evidence type="ECO:0000259" key="2">
    <source>
        <dbReference type="Pfam" id="PF13556"/>
    </source>
</evidence>
<evidence type="ECO:0000313" key="5">
    <source>
        <dbReference type="Proteomes" id="UP000543556"/>
    </source>
</evidence>
<dbReference type="Gene3D" id="1.10.10.2840">
    <property type="entry name" value="PucR C-terminal helix-turn-helix domain"/>
    <property type="match status" value="1"/>
</dbReference>